<evidence type="ECO:0000259" key="18">
    <source>
        <dbReference type="PROSITE" id="PS51918"/>
    </source>
</evidence>
<dbReference type="InterPro" id="IPR006638">
    <property type="entry name" value="Elp3/MiaA/NifB-like_rSAM"/>
</dbReference>
<name>I8I483_9GAMM</name>
<feature type="binding site" evidence="16">
    <location>
        <begin position="118"/>
        <end position="119"/>
    </location>
    <ligand>
        <name>S-adenosyl-L-methionine</name>
        <dbReference type="ChEBI" id="CHEBI:59789"/>
        <label>2</label>
    </ligand>
</feature>
<keyword evidence="9 15" id="KW-0560">Oxidoreductase</keyword>
<dbReference type="Proteomes" id="UP000003704">
    <property type="component" value="Unassembled WGS sequence"/>
</dbReference>
<feature type="binding site" evidence="16">
    <location>
        <position position="336"/>
    </location>
    <ligand>
        <name>S-adenosyl-L-methionine</name>
        <dbReference type="ChEBI" id="CHEBI:59789"/>
        <label>1</label>
    </ligand>
</feature>
<keyword evidence="11 15" id="KW-0411">Iron-sulfur</keyword>
<dbReference type="EMBL" id="AKGD01000001">
    <property type="protein sequence ID" value="EIT70966.1"/>
    <property type="molecule type" value="Genomic_DNA"/>
</dbReference>
<dbReference type="GO" id="GO:0006782">
    <property type="term" value="P:protoporphyrinogen IX biosynthetic process"/>
    <property type="evidence" value="ECO:0007669"/>
    <property type="project" value="UniProtKB-UniPathway"/>
</dbReference>
<dbReference type="NCBIfam" id="TIGR00538">
    <property type="entry name" value="hemN"/>
    <property type="match status" value="1"/>
</dbReference>
<evidence type="ECO:0000256" key="4">
    <source>
        <dbReference type="ARBA" id="ARBA00011245"/>
    </source>
</evidence>
<evidence type="ECO:0000256" key="10">
    <source>
        <dbReference type="ARBA" id="ARBA00023004"/>
    </source>
</evidence>
<comment type="catalytic activity">
    <reaction evidence="14 15">
        <text>coproporphyrinogen III + 2 S-adenosyl-L-methionine = protoporphyrinogen IX + 2 5'-deoxyadenosine + 2 L-methionine + 2 CO2</text>
        <dbReference type="Rhea" id="RHEA:15425"/>
        <dbReference type="ChEBI" id="CHEBI:16526"/>
        <dbReference type="ChEBI" id="CHEBI:17319"/>
        <dbReference type="ChEBI" id="CHEBI:57307"/>
        <dbReference type="ChEBI" id="CHEBI:57309"/>
        <dbReference type="ChEBI" id="CHEBI:57844"/>
        <dbReference type="ChEBI" id="CHEBI:59789"/>
        <dbReference type="EC" id="1.3.98.3"/>
    </reaction>
</comment>
<dbReference type="SUPFAM" id="SSF102114">
    <property type="entry name" value="Radical SAM enzymes"/>
    <property type="match status" value="1"/>
</dbReference>
<dbReference type="Gene3D" id="3.80.30.20">
    <property type="entry name" value="tm_1862 like domain"/>
    <property type="match status" value="1"/>
</dbReference>
<dbReference type="Gene3D" id="1.10.10.920">
    <property type="match status" value="1"/>
</dbReference>
<evidence type="ECO:0000256" key="8">
    <source>
        <dbReference type="ARBA" id="ARBA00022723"/>
    </source>
</evidence>
<feature type="binding site" evidence="16">
    <location>
        <position position="60"/>
    </location>
    <ligand>
        <name>S-adenosyl-L-methionine</name>
        <dbReference type="ChEBI" id="CHEBI:59789"/>
        <label>1</label>
    </ligand>
</feature>
<dbReference type="PATRIC" id="fig|1172194.4.peg.1058"/>
<sequence length="457" mass="50778">MSTCTEERARIPDALLARELRAPRYTSYPTALAFKPDFPISDYVNAARLSARCVEPLSLYLHVPFCASNCFYCGCNRIVSRNPDRIAHYVEALIEEIRLKAALIGPARRVEQIHFGGGTPNSLVPSQFGDLLSQLGKRLKLAPADQLELSMEADPRMATPTDVAQWRRLGFNRLSFGVQDIDDQVQLAINRVQSAAQVSLLTEAAREVGFASLNYDLVYGLPKQTLKGFDRTLDFVVDQRPDRVAVFHYAHLPQLFAAQRAIDAATLPALETRLALRNLAHARLTACGYRAIGLDHYALPDDALAQAQGRQALHRNFQGYTTMSGRDVLGFGVSAISQLGRTFSQNERDLAAYLAAVAHHRLPIARGYRQTAEDALRADVIESVMCKGAVDYAEIGQRHAVDAAALFAEERLCLRELDPEQRWLHADERGIAIEADGRHLLRLVAMTFDRHTPRPPA</sequence>
<feature type="binding site" evidence="17">
    <location>
        <position position="73"/>
    </location>
    <ligand>
        <name>[4Fe-4S] cluster</name>
        <dbReference type="ChEBI" id="CHEBI:49883"/>
        <note>4Fe-4S-S-AdoMet</note>
    </ligand>
</feature>
<keyword evidence="8 15" id="KW-0479">Metal-binding</keyword>
<dbReference type="GO" id="GO:0004109">
    <property type="term" value="F:coproporphyrinogen oxidase activity"/>
    <property type="evidence" value="ECO:0007669"/>
    <property type="project" value="InterPro"/>
</dbReference>
<feature type="binding site" evidence="17">
    <location>
        <position position="70"/>
    </location>
    <ligand>
        <name>[4Fe-4S] cluster</name>
        <dbReference type="ChEBI" id="CHEBI:49883"/>
        <note>4Fe-4S-S-AdoMet</note>
    </ligand>
</feature>
<comment type="cofactor">
    <cofactor evidence="15 17">
        <name>[4Fe-4S] cluster</name>
        <dbReference type="ChEBI" id="CHEBI:49883"/>
    </cofactor>
    <text evidence="15 17">Binds 1 [4Fe-4S] cluster. The cluster is coordinated with 3 cysteines and an exchangeable S-adenosyl-L-methionine.</text>
</comment>
<dbReference type="InterPro" id="IPR007197">
    <property type="entry name" value="rSAM"/>
</dbReference>
<evidence type="ECO:0000256" key="1">
    <source>
        <dbReference type="ARBA" id="ARBA00004496"/>
    </source>
</evidence>
<feature type="binding site" evidence="16">
    <location>
        <position position="216"/>
    </location>
    <ligand>
        <name>S-adenosyl-L-methionine</name>
        <dbReference type="ChEBI" id="CHEBI:59789"/>
        <label>2</label>
    </ligand>
</feature>
<comment type="pathway">
    <text evidence="2 15">Porphyrin-containing compound metabolism; protoporphyrin-IX biosynthesis; protoporphyrinogen-IX from coproporphyrinogen-III (AdoMet route): step 1/1.</text>
</comment>
<dbReference type="AlphaFoldDB" id="I8I483"/>
<dbReference type="Pfam" id="PF04055">
    <property type="entry name" value="Radical_SAM"/>
    <property type="match status" value="1"/>
</dbReference>
<reference evidence="19 20" key="1">
    <citation type="journal article" date="2012" name="J. Bacteriol.">
        <title>Genome Sequence of n-Alkane-Degrading Hydrocarboniphaga effusa Strain AP103T (ATCC BAA-332T).</title>
        <authorList>
            <person name="Chang H.K."/>
            <person name="Zylstra G.J."/>
            <person name="Chae J.C."/>
        </authorList>
    </citation>
    <scope>NUCLEOTIDE SEQUENCE [LARGE SCALE GENOMIC DNA]</scope>
    <source>
        <strain evidence="19 20">AP103</strain>
    </source>
</reference>
<feature type="binding site" evidence="16">
    <location>
        <position position="179"/>
    </location>
    <ligand>
        <name>S-adenosyl-L-methionine</name>
        <dbReference type="ChEBI" id="CHEBI:59789"/>
        <label>2</label>
    </ligand>
</feature>
<protein>
    <recommendedName>
        <fullName evidence="15">Coproporphyrinogen-III oxidase</fullName>
        <ecNumber evidence="15">1.3.98.3</ecNumber>
    </recommendedName>
</protein>
<dbReference type="GO" id="GO:0046872">
    <property type="term" value="F:metal ion binding"/>
    <property type="evidence" value="ECO:0007669"/>
    <property type="project" value="UniProtKB-KW"/>
</dbReference>
<comment type="subunit">
    <text evidence="4">Monomer.</text>
</comment>
<evidence type="ECO:0000256" key="14">
    <source>
        <dbReference type="ARBA" id="ARBA00048321"/>
    </source>
</evidence>
<dbReference type="OrthoDB" id="9808022at2"/>
<keyword evidence="6 15" id="KW-0963">Cytoplasm</keyword>
<evidence type="ECO:0000256" key="13">
    <source>
        <dbReference type="ARBA" id="ARBA00024295"/>
    </source>
</evidence>
<comment type="subcellular location">
    <subcellularLocation>
        <location evidence="1 15">Cytoplasm</location>
    </subcellularLocation>
</comment>
<feature type="binding site" evidence="16">
    <location>
        <position position="152"/>
    </location>
    <ligand>
        <name>S-adenosyl-L-methionine</name>
        <dbReference type="ChEBI" id="CHEBI:59789"/>
        <label>1</label>
    </ligand>
</feature>
<evidence type="ECO:0000256" key="7">
    <source>
        <dbReference type="ARBA" id="ARBA00022691"/>
    </source>
</evidence>
<feature type="binding site" evidence="16">
    <location>
        <position position="191"/>
    </location>
    <ligand>
        <name>S-adenosyl-L-methionine</name>
        <dbReference type="ChEBI" id="CHEBI:59789"/>
        <label>2</label>
    </ligand>
</feature>
<comment type="caution">
    <text evidence="19">The sequence shown here is derived from an EMBL/GenBank/DDBJ whole genome shotgun (WGS) entry which is preliminary data.</text>
</comment>
<dbReference type="InterPro" id="IPR034505">
    <property type="entry name" value="Coproporphyrinogen-III_oxidase"/>
</dbReference>
<dbReference type="SFLD" id="SFLDG01065">
    <property type="entry name" value="anaerobic_coproporphyrinogen-I"/>
    <property type="match status" value="1"/>
</dbReference>
<evidence type="ECO:0000256" key="12">
    <source>
        <dbReference type="ARBA" id="ARBA00023244"/>
    </source>
</evidence>
<feature type="binding site" evidence="16">
    <location>
        <position position="117"/>
    </location>
    <ligand>
        <name>S-adenosyl-L-methionine</name>
        <dbReference type="ChEBI" id="CHEBI:59789"/>
        <label>1</label>
    </ligand>
</feature>
<dbReference type="UniPathway" id="UPA00251">
    <property type="reaction ID" value="UER00323"/>
</dbReference>
<dbReference type="GO" id="GO:0051539">
    <property type="term" value="F:4 iron, 4 sulfur cluster binding"/>
    <property type="evidence" value="ECO:0007669"/>
    <property type="project" value="UniProtKB-KW"/>
</dbReference>
<evidence type="ECO:0000256" key="9">
    <source>
        <dbReference type="ARBA" id="ARBA00023002"/>
    </source>
</evidence>
<evidence type="ECO:0000313" key="20">
    <source>
        <dbReference type="Proteomes" id="UP000003704"/>
    </source>
</evidence>
<feature type="binding site" evidence="16">
    <location>
        <position position="250"/>
    </location>
    <ligand>
        <name>S-adenosyl-L-methionine</name>
        <dbReference type="ChEBI" id="CHEBI:59789"/>
        <label>2</label>
    </ligand>
</feature>
<dbReference type="PIRSF" id="PIRSF000167">
    <property type="entry name" value="HemN"/>
    <property type="match status" value="1"/>
</dbReference>
<evidence type="ECO:0000256" key="5">
    <source>
        <dbReference type="ARBA" id="ARBA00022485"/>
    </source>
</evidence>
<dbReference type="SFLD" id="SFLDS00029">
    <property type="entry name" value="Radical_SAM"/>
    <property type="match status" value="1"/>
</dbReference>
<evidence type="ECO:0000256" key="16">
    <source>
        <dbReference type="PIRSR" id="PIRSR000167-1"/>
    </source>
</evidence>
<evidence type="ECO:0000256" key="11">
    <source>
        <dbReference type="ARBA" id="ARBA00023014"/>
    </source>
</evidence>
<evidence type="ECO:0000256" key="15">
    <source>
        <dbReference type="PIRNR" id="PIRNR000167"/>
    </source>
</evidence>
<dbReference type="CDD" id="cd01335">
    <property type="entry name" value="Radical_SAM"/>
    <property type="match status" value="1"/>
</dbReference>
<dbReference type="GO" id="GO:0051989">
    <property type="term" value="F:coproporphyrinogen dehydrogenase activity"/>
    <property type="evidence" value="ECO:0007669"/>
    <property type="project" value="UniProtKB-EC"/>
</dbReference>
<dbReference type="PANTHER" id="PTHR13932:SF6">
    <property type="entry name" value="OXYGEN-INDEPENDENT COPROPORPHYRINOGEN III OXIDASE"/>
    <property type="match status" value="1"/>
</dbReference>
<proteinExistence type="inferred from homology"/>
<feature type="binding site" evidence="16">
    <location>
        <begin position="72"/>
        <end position="74"/>
    </location>
    <ligand>
        <name>S-adenosyl-L-methionine</name>
        <dbReference type="ChEBI" id="CHEBI:59789"/>
        <label>2</label>
    </ligand>
</feature>
<accession>I8I483</accession>
<keyword evidence="10 15" id="KW-0408">Iron</keyword>
<organism evidence="19 20">
    <name type="scientific">Hydrocarboniphaga effusa AP103</name>
    <dbReference type="NCBI Taxonomy" id="1172194"/>
    <lineage>
        <taxon>Bacteria</taxon>
        <taxon>Pseudomonadati</taxon>
        <taxon>Pseudomonadota</taxon>
        <taxon>Gammaproteobacteria</taxon>
        <taxon>Nevskiales</taxon>
        <taxon>Nevskiaceae</taxon>
        <taxon>Hydrocarboniphaga</taxon>
    </lineage>
</organism>
<gene>
    <name evidence="19" type="ORF">WQQ_11030</name>
</gene>
<dbReference type="InterPro" id="IPR023404">
    <property type="entry name" value="rSAM_horseshoe"/>
</dbReference>
<feature type="binding site" evidence="17">
    <location>
        <position position="66"/>
    </location>
    <ligand>
        <name>[4Fe-4S] cluster</name>
        <dbReference type="ChEBI" id="CHEBI:49883"/>
        <note>4Fe-4S-S-AdoMet</note>
    </ligand>
</feature>
<comment type="similarity">
    <text evidence="3 15">Belongs to the anaerobic coproporphyrinogen-III oxidase family.</text>
</comment>
<evidence type="ECO:0000256" key="17">
    <source>
        <dbReference type="PIRSR" id="PIRSR000167-2"/>
    </source>
</evidence>
<dbReference type="InterPro" id="IPR058240">
    <property type="entry name" value="rSAM_sf"/>
</dbReference>
<dbReference type="GO" id="GO:0005737">
    <property type="term" value="C:cytoplasm"/>
    <property type="evidence" value="ECO:0007669"/>
    <property type="project" value="UniProtKB-SubCell"/>
</dbReference>
<keyword evidence="12 15" id="KW-0627">Porphyrin biosynthesis</keyword>
<keyword evidence="7 15" id="KW-0949">S-adenosyl-L-methionine</keyword>
<evidence type="ECO:0000256" key="3">
    <source>
        <dbReference type="ARBA" id="ARBA00005493"/>
    </source>
</evidence>
<comment type="function">
    <text evidence="13">Involved in the heme biosynthesis. Catalyzes the anaerobic oxidative decarboxylation of propionate groups of rings A and B of coproporphyrinogen III to yield the vinyl groups in protoporphyrinogen IX.</text>
</comment>
<evidence type="ECO:0000313" key="19">
    <source>
        <dbReference type="EMBL" id="EIT70966.1"/>
    </source>
</evidence>
<dbReference type="PANTHER" id="PTHR13932">
    <property type="entry name" value="COPROPORPHYRINIGEN III OXIDASE"/>
    <property type="match status" value="1"/>
</dbReference>
<feature type="domain" description="Radical SAM core" evidence="18">
    <location>
        <begin position="51"/>
        <end position="277"/>
    </location>
</feature>
<evidence type="ECO:0000256" key="6">
    <source>
        <dbReference type="ARBA" id="ARBA00022490"/>
    </source>
</evidence>
<dbReference type="STRING" id="1172194.WQQ_11030"/>
<dbReference type="InterPro" id="IPR004558">
    <property type="entry name" value="Coprogen_oxidase_HemN"/>
</dbReference>
<dbReference type="EC" id="1.3.98.3" evidence="15"/>
<dbReference type="PROSITE" id="PS51918">
    <property type="entry name" value="RADICAL_SAM"/>
    <property type="match status" value="1"/>
</dbReference>
<dbReference type="RefSeq" id="WP_007184058.1">
    <property type="nucleotide sequence ID" value="NZ_AKGD01000001.1"/>
</dbReference>
<dbReference type="SMART" id="SM00729">
    <property type="entry name" value="Elp3"/>
    <property type="match status" value="1"/>
</dbReference>
<evidence type="ECO:0000256" key="2">
    <source>
        <dbReference type="ARBA" id="ARBA00004785"/>
    </source>
</evidence>
<keyword evidence="20" id="KW-1185">Reference proteome</keyword>
<keyword evidence="5 15" id="KW-0004">4Fe-4S</keyword>